<dbReference type="InterPro" id="IPR008638">
    <property type="entry name" value="FhaB/CdiA-like_TPS"/>
</dbReference>
<feature type="region of interest" description="Disordered" evidence="1">
    <location>
        <begin position="1263"/>
        <end position="1286"/>
    </location>
</feature>
<feature type="compositionally biased region" description="Polar residues" evidence="1">
    <location>
        <begin position="1985"/>
        <end position="2004"/>
    </location>
</feature>
<organism evidence="4 5">
    <name type="scientific">Nitrogeniibacter mangrovi</name>
    <dbReference type="NCBI Taxonomy" id="2016596"/>
    <lineage>
        <taxon>Bacteria</taxon>
        <taxon>Pseudomonadati</taxon>
        <taxon>Pseudomonadota</taxon>
        <taxon>Betaproteobacteria</taxon>
        <taxon>Rhodocyclales</taxon>
        <taxon>Zoogloeaceae</taxon>
        <taxon>Nitrogeniibacter</taxon>
    </lineage>
</organism>
<dbReference type="InterPro" id="IPR012334">
    <property type="entry name" value="Pectin_lyas_fold"/>
</dbReference>
<evidence type="ECO:0000313" key="4">
    <source>
        <dbReference type="EMBL" id="QID19301.1"/>
    </source>
</evidence>
<evidence type="ECO:0000259" key="3">
    <source>
        <dbReference type="SMART" id="SM00912"/>
    </source>
</evidence>
<keyword evidence="5" id="KW-1185">Reference proteome</keyword>
<dbReference type="SMART" id="SM00912">
    <property type="entry name" value="Haemagg_act"/>
    <property type="match status" value="1"/>
</dbReference>
<proteinExistence type="predicted"/>
<evidence type="ECO:0000313" key="5">
    <source>
        <dbReference type="Proteomes" id="UP000501991"/>
    </source>
</evidence>
<dbReference type="SUPFAM" id="SSF51126">
    <property type="entry name" value="Pectin lyase-like"/>
    <property type="match status" value="1"/>
</dbReference>
<accession>A0A6C1B6H5</accession>
<dbReference type="NCBIfam" id="TIGR01901">
    <property type="entry name" value="adhes_NPXG"/>
    <property type="match status" value="1"/>
</dbReference>
<feature type="chain" id="PRO_5025434032" evidence="2">
    <location>
        <begin position="40"/>
        <end position="5284"/>
    </location>
</feature>
<dbReference type="Proteomes" id="UP000501991">
    <property type="component" value="Chromosome"/>
</dbReference>
<gene>
    <name evidence="4" type="ORF">G3580_17770</name>
</gene>
<keyword evidence="2" id="KW-0732">Signal</keyword>
<feature type="region of interest" description="Disordered" evidence="1">
    <location>
        <begin position="1969"/>
        <end position="2004"/>
    </location>
</feature>
<dbReference type="InterPro" id="IPR047881">
    <property type="entry name" value="LktA_repeat"/>
</dbReference>
<dbReference type="NCBIfam" id="NF012206">
    <property type="entry name" value="LktA_tand_53"/>
    <property type="match status" value="16"/>
</dbReference>
<dbReference type="Gene3D" id="2.160.20.10">
    <property type="entry name" value="Single-stranded right-handed beta-helix, Pectin lyase-like"/>
    <property type="match status" value="1"/>
</dbReference>
<feature type="compositionally biased region" description="Low complexity" evidence="1">
    <location>
        <begin position="1277"/>
        <end position="1286"/>
    </location>
</feature>
<dbReference type="NCBIfam" id="NF012204">
    <property type="entry name" value="adhes_FxxPxG"/>
    <property type="match status" value="1"/>
</dbReference>
<evidence type="ECO:0000256" key="2">
    <source>
        <dbReference type="SAM" id="SignalP"/>
    </source>
</evidence>
<protein>
    <submittedName>
        <fullName evidence="4">Leukotoxin LktA family filamentous adhesin</fullName>
    </submittedName>
</protein>
<feature type="region of interest" description="Disordered" evidence="1">
    <location>
        <begin position="1700"/>
        <end position="1723"/>
    </location>
</feature>
<sequence length="5284" mass="528879">MSYSAQAYLRRQYLCVLRRCAFLNAFASWMLLAAPAAMAAQPGIVTDGRTQTTLTQAGAVTDITTATVKGQNAFNSFSRFNIGAGQTVNLHLPAQAANLLNLVRNERSVINGVMNAYKNGQIGGNVFFFNPHGMVVGAQGQINVGSLTVATPTPAFMDRLVGPGGVIDDAAVNQALSGEIPLSPTGLITVKGTIRAARAAQLAAATVNIDAGARIEAGAATRSGFGALVNIDGLEEGARLLQDGDTVRIVAADAVNVAGEVRADGVSGEAAGRIRIEAGGDITVADGGRVAADGHGAGSNGGDIRIYAENTATLADGGEVSARGGEVSGDGGYIEFSAADTVRLEGGALKAGAVDGQRGAILIDPSHIDVTADRLTDGADLALIADDSITVHSNVTISTRDVANPATDDHLTAASQGDSGDLTVRARQVELQQGSRLLAHGDNGHSGGDVTVEGRELDAIGANRSADASVSITGATITGKDILIRSRAETSGLTELLENAPGTTVADAQAWLDNELDDPVDGVGGAFLTVTTSATATTEVLGSTIHGSGKVTITSEAGARSGFEKTATATTTVGDYNGMASDIRGLTVNIGSNASTSLVYTILGTATQLLDQSWLPDPNGSTIQTLDDTLFDFNSVPLVSLSTAIAHTTVDDATRITGADTVTIDSNATSAAKPGFSSPFLFSAAWGESTAEARTRVVGTSQIVATHALSVNASTDTEVEVTASVNSINKPIDAVFVHADTTMTTEATVGDDTETTGGSIGVHATTDGRVIATADAKNTGGSGVGLAVAISNIQSDTTATLGGTAKALSGDVDVNAQADVEENTSANAATLGNPNTLSAKITNFKAGIQRNVVGSILGATGKINPTTADRLTSFLFPGIKEGKFNAAGAVGWAEAANTATASIAPLADVTASGGISVLASIKDQPSSSAGSKTSSTGTAIGGAVSRGHFANTATAFIGQGATVDAKGALLVDAHTLVPYPWQINWHDPEEILNFLQGGVLDMFLSTYSINSAKGKSGIGLAVGVNIYDLANTADAYIDEGAKINTRYKAIPGLAAQSVKVSAANDVSITGAVGILSKKFLGTSGGKAALGGSAGLLSIDTQASATIRGDAEVNSATTVDVDANNTQRLVAVAEAGGQSDAVGVEGAVSVNTLTNTSLAAIDDDATVEAGGDVSVDAEGTLKNISVAGGVVATKGQVGIGFSVSVNTIHSTVDAYIGNFDPLGLDLVPALGHVSTSSHVNLTALSDISQGAYSVAGALATSSSAQTDMPAGASDTQDGGSKAGANKAGKGKFGVAVSADVSLNDISADTSAHISDGVQVTQADDVALNATNTLALSALSGAVTISTQQSGNGLAGSYAQNSLAGTTDAYVDDATLSVSGDVTADAKTTGFIETLSASVAGTKGKLGVAGSVSINDIDNRTRAYLSRVMLTGVGSVTLSASDDSAIRAIAGAVAFGGKAGVGLSFGWNHLHNETESWIADSDVDASDLVTVSALTDNSIDTISAAIGASKGQMAGAGAVTINTIDNATRSWIAGQHAGDGIDAVNGVMLTSTDSSRIFGLAGALAGSTNGAGVGVAFAWNEVNNTVDAGLTDNTDVDSSAGSVVVDAGSTTHIEAIGAGGGVANKVGIAGSGSVVETGNTVSAHIDAGSTASADGNLQVAAADDVVLFSLAGNVAGGGQAAIGVSNSTLITDNTVAARIDGTATGRGRHGTMDVATGTRDGNGDPESVAGTGVAATATSFEAIQTIAAGGSGAGSVGVAGSATVTVMDETTTASVGANARINPNDDGAAGQDVTVRASDETTLLGVAGAVAFGGRAGVGAGADVGVIDKATTARIDTGAGVNAKDTVTVDARDREDITSVAASLAAGGSAGVAGSASVYTLGIDTLAEIADAATVHSDGNVVVSADDANEMDLIAGNGAFGGSAGVGASAAVAIVDKTTTARVGDGATVDALGNAAGLTVADGSFDTTYTANSTDEGEISAPAASNPDGSDSAALSGQRTGTRGTASGFQGLAVTATNQDDIETISATGSVAGSAAITLAGDVNVLTTHTTAEIGDNADINQNNGGAGAGQSILVAAGNDHYQMGIAGSASGAGAVGIGAGADVLAAHHTTVARVGDSAHLRANKDVSVLAQAREEVLSIAAGLGIGGTVGVAGSTSVLSITDETRATTGTGSVVDADGNVRIAAHDDTETDVIDGTLAAGFGAAGVGGAVGVTRIEKDTTAGVGVGATVNARGNNTGFMQALSGNDLTDRDPITGLMVEATSSEDVFSVAASGAGGFYAGVSGAVTVSSIASDTTAVIGSGALVNQGVSNASATQDVNVSAKNHVKVDAYTGSLALGAVGAAGGVDVGSVRNDTTALIDDNAAVDARRDVDVNALAGADVDSVTVSAAGGLGAIAGGVSVYSVGSGLDSEGRDRLKSDGGDFADVNSYADDQASDGSVNQLLSGSSDARIRDAGTRSQTARGAVSISTDLASASTAGTTATIGDATVTAGGAIDIDARQDIDAKLLAGGASVGAVGLGAGVGVLSINAGTAADVAAQATLDSTGPLSVSAHTVTVSDLTGFAGSYGGLAVDAAVAVVHDDSTTRAALGDGVRLTGAGAVSVDASDQRSAHSEAVGVSVAGGAAVGASVATAEVGGATTAAVGNDLQLGQSVASADSLSVTADADTSADAHTIAGKAGIGLAASGSVATASVDPSVSATLGTHAQITVATGVEVSATATPKATANALGVNVAGGVGIGASVATADTAPQITAAIGSSAIIRADRVSVSATQDRNGDSTYAYARGAAGGVLAGVNATYAETNNAAQVSASIGDDSELTVASTVAVKADNDSAQRTDVTGLSVAGLLAAGATIAHANSDTTTTAVLGNGVEVASNGGLTGLLDVSATSRDNNVASARSGSGGLIAGSAASVGTRSTADTRASVGSGDPAHTLNAAQFTLQADHTSTFNGKVDSVSASAVGASGSKARHTVDSTVIASLGDNARVNANVVDVDANNRAYKLWWGQSTPAGDAAANPDTAAWNIQSGSGGALNAAAGSSQSVVNLDTRALLGQGARVHVMMPSVGEGLFTMDAFNDIIGHDKVKLDSGGAVAIAKTEVSFIATTDARVDFGANADVTSDLGDIDAGSRSAVDLDTRASSDTYGLAGAPSGSARSTWIGDHTTTVASGAQLLADQGEVHLGAGQASDGTRSDVEADSEVRLWNKTAFPINSDPDPVSTLISNARFNLDGGARIDAAGNISLAADRGDLRAYHVGIGKDIYREAGSTIVSGISNAFGGDDVSFDITGGDDVIGGTSTASIQGTALAGIHRFESLTLDYELVDQNGNVVTSPVQDPSSGLVLWRLKATASDGVSYTIDPAVGIAAAIQARIDKLRSLMEQYAADPVAVAAYESEIKFLQFKLVELGLASGDPNGTNFNTGNWNNPSPKERKQDEIDLVQAQIDDLNTSIIGSTGTANVTVDGVLLSQSGIGTDAGTLVSKADSLNTNNSSITSTLASMGNFSASDADYQQMNTLRASAASLRNDINTLQGQLASDQSALNTSNTKVNTLLGNIAGRQTQIDTLLANGGSQTQIDALRAANDTDRAAASAELDVLAGLLDGIATRNAQLDQKSGSLNTTYTTINSLQTTLRSRFAGSGDSSKVTTVVSLQNTNTGLRSDVGSLAGSIGSAETSIASANTSVDGNNTSVQGFETDLSSANGNLATLEAQLPGLSDVPANGPIADFVHVNDITVKLGNIDVTADNLIGSGSLLAPGDAKISIVNNTPDFLVLGKLTVDSDSGGEVRLNGFLINDNHEIGRINTSAPAPTLTLDTKHNNNAGLPQIEVISNYDPNSAKNANLPAPSPDIQLEGDVDNPLGSVRVYSQAGSIYVDGDIRAAQVDVKADNGDFVQSFVDGFYHTSGDPAANVQGGQTSTPAGNGIIANGSVFISARFLNINGLVQSGIEQWNLTLPSTPVLTGPASLFGLNQSALDALTVAYKNHTGPQYTTLTTPSGGTVTYNAKLERIEASTTFADADMNSAGWAQRTSAFGGLYPLISAYGNIGASYDPSVSGGQFVLDGEAVKGGYIQLYGQILNTAGNAARLKVLDGFGQIKVTNPTDRAVVVGNLSTGIDADGSGRGIKGVIDITDIQQVSTSDGSVDSIHTVLTRENGTVMVDRTGRWVGNTFDANYHYTGADLAATDGRNTAYNPQSGLRYVWTTATDKSTKTYWEFSGTQFLGISQLRTKPSGHVESKSGPYTTGTRRLDDGTYLERNTSLAGTPLKTNSSTKTTSDTWTKTKEWTDCNWWTICIAQDYHSKWTQATSTTTITKYSLKADYPIAVEFSGYDTGLVAINSKSNVILGGTISNRSGTTEITAGVNPGAASAQGANAALVKAGQSILQGSDTALVTGDTIAMAASHSIGTTGANGVPVNIDLNGGTLNAAVAEGNLALRQANGDMIIGNVFAGGNANAGLGQVLLAADGNLVMAGPLSSVTGNKIELVSDNGAIGSAAAPIRLNAGYTDTLTQRGGYGVSASARGDIFLDSLAWSGNPEADLLVSSIASATGDVQVRTPGRIIDNNPFEQVDQRTYNELLTLWEQLALLENTQANADKQAAALAAFETGATQDYRNYWNIRNQQADPGSYDPNFQVTLSTTQEQALRDDLARQGKTPAEIDAVVLGYTADKTAEYHALHQKLYVSPAYDNLIPTGYQDGFAYAATQGEQDAILKGSSWTEHELGIALSPGLLKETTDTNPVIKDPNIAGHTVTLLADKGVGETGQVRHIDLTQNPGNISDDDKVALAAAERSDLSISSSGVATVAQRKPVVVAADGSLWATDASGQAVSGDVFLASESSVNVGAILATGEARLKAVGDITHGAGPGLPSFSAGSLILESAKGGIGTASTPVQVMLDDSAPLVARADGDIFITQLGNDLAVDTIYSRSGVTLAAPGSILDAFSTDDINIRAASLDMLAGGSIGLGSDFLDIGLGPRLATDTDDTGWLTARAGTGVYVRSALLPLILHQVDAGTEVRALGGTDVEVQGGVNAPLAVDIAAGNDVRFSGGTITTDTATIAAGGDGTGNVVGSAGSAPDIVATSSAFVTAPQGIGTEAPLQVRTAELDLEADTMDVAARPLALGDPLLVNATGVGGTQASDAVLALTSTDSVTVGQLYADTSTTTATTPLFTIGDGHLGDWAKVYTPSFAIRVDHHDRRFQPGFDVRAFTLSGKYDMVVTPDTALIGAYILTKNPKKVVFSNPGGVADLRSRGQLNALEHQSRNDKSNRVAAANVEAYASGAGDLVFVDPAIFECQQGDDPNACADE</sequence>
<dbReference type="EMBL" id="CP048836">
    <property type="protein sequence ID" value="QID19301.1"/>
    <property type="molecule type" value="Genomic_DNA"/>
</dbReference>
<dbReference type="RefSeq" id="WP_173767769.1">
    <property type="nucleotide sequence ID" value="NZ_CP048836.1"/>
</dbReference>
<name>A0A6C1B6H5_9RHOO</name>
<feature type="domain" description="Filamentous haemagglutinin FhaB/tRNA nuclease CdiA-like TPS" evidence="3">
    <location>
        <begin position="51"/>
        <end position="159"/>
    </location>
</feature>
<feature type="signal peptide" evidence="2">
    <location>
        <begin position="1"/>
        <end position="39"/>
    </location>
</feature>
<dbReference type="KEGG" id="azq:G3580_17770"/>
<evidence type="ECO:0000256" key="1">
    <source>
        <dbReference type="SAM" id="MobiDB-lite"/>
    </source>
</evidence>
<reference evidence="4 5" key="1">
    <citation type="submission" date="2020-02" db="EMBL/GenBank/DDBJ databases">
        <title>Nitrogenibacter mangrovi gen. nov., sp. nov. isolated from mangrove sediment, a denitrifying betaproteobacterium.</title>
        <authorList>
            <person name="Liao H."/>
            <person name="Tian Y."/>
        </authorList>
    </citation>
    <scope>NUCLEOTIDE SEQUENCE [LARGE SCALE GENOMIC DNA]</scope>
    <source>
        <strain evidence="4 5">M9-3-2</strain>
    </source>
</reference>
<dbReference type="InterPro" id="IPR011050">
    <property type="entry name" value="Pectin_lyase_fold/virulence"/>
</dbReference>